<feature type="region of interest" description="Disordered" evidence="1">
    <location>
        <begin position="1"/>
        <end position="26"/>
    </location>
</feature>
<dbReference type="AlphaFoldDB" id="A0ABC8J2U2"/>
<reference evidence="2 3" key="1">
    <citation type="submission" date="2022-03" db="EMBL/GenBank/DDBJ databases">
        <authorList>
            <person name="Macdonald S."/>
            <person name="Ahmed S."/>
            <person name="Newling K."/>
        </authorList>
    </citation>
    <scope>NUCLEOTIDE SEQUENCE [LARGE SCALE GENOMIC DNA]</scope>
</reference>
<feature type="compositionally biased region" description="Acidic residues" evidence="1">
    <location>
        <begin position="9"/>
        <end position="19"/>
    </location>
</feature>
<organism evidence="2 3">
    <name type="scientific">Eruca vesicaria subsp. sativa</name>
    <name type="common">Garden rocket</name>
    <name type="synonym">Eruca sativa</name>
    <dbReference type="NCBI Taxonomy" id="29727"/>
    <lineage>
        <taxon>Eukaryota</taxon>
        <taxon>Viridiplantae</taxon>
        <taxon>Streptophyta</taxon>
        <taxon>Embryophyta</taxon>
        <taxon>Tracheophyta</taxon>
        <taxon>Spermatophyta</taxon>
        <taxon>Magnoliopsida</taxon>
        <taxon>eudicotyledons</taxon>
        <taxon>Gunneridae</taxon>
        <taxon>Pentapetalae</taxon>
        <taxon>rosids</taxon>
        <taxon>malvids</taxon>
        <taxon>Brassicales</taxon>
        <taxon>Brassicaceae</taxon>
        <taxon>Brassiceae</taxon>
        <taxon>Eruca</taxon>
    </lineage>
</organism>
<protein>
    <submittedName>
        <fullName evidence="2">Uncharacterized protein</fullName>
    </submittedName>
</protein>
<dbReference type="EMBL" id="CAKOAT010072932">
    <property type="protein sequence ID" value="CAH8311420.1"/>
    <property type="molecule type" value="Genomic_DNA"/>
</dbReference>
<proteinExistence type="predicted"/>
<gene>
    <name evidence="2" type="ORF">ERUC_LOCUS5959</name>
</gene>
<keyword evidence="3" id="KW-1185">Reference proteome</keyword>
<sequence length="55" mass="6267">MTSSHEQDPEILPDAEEESPNLLDDSPVILEQDPIDQTLPIFNDAAFKISAMWRR</sequence>
<comment type="caution">
    <text evidence="2">The sequence shown here is derived from an EMBL/GenBank/DDBJ whole genome shotgun (WGS) entry which is preliminary data.</text>
</comment>
<accession>A0ABC8J2U2</accession>
<evidence type="ECO:0000313" key="2">
    <source>
        <dbReference type="EMBL" id="CAH8311420.1"/>
    </source>
</evidence>
<name>A0ABC8J2U2_ERUVS</name>
<evidence type="ECO:0000313" key="3">
    <source>
        <dbReference type="Proteomes" id="UP001642260"/>
    </source>
</evidence>
<dbReference type="Proteomes" id="UP001642260">
    <property type="component" value="Unassembled WGS sequence"/>
</dbReference>
<evidence type="ECO:0000256" key="1">
    <source>
        <dbReference type="SAM" id="MobiDB-lite"/>
    </source>
</evidence>